<keyword evidence="10" id="KW-1185">Reference proteome</keyword>
<reference evidence="9" key="1">
    <citation type="journal article" date="2020" name="Stud. Mycol.">
        <title>101 Dothideomycetes genomes: a test case for predicting lifestyles and emergence of pathogens.</title>
        <authorList>
            <person name="Haridas S."/>
            <person name="Albert R."/>
            <person name="Binder M."/>
            <person name="Bloem J."/>
            <person name="Labutti K."/>
            <person name="Salamov A."/>
            <person name="Andreopoulos B."/>
            <person name="Baker S."/>
            <person name="Barry K."/>
            <person name="Bills G."/>
            <person name="Bluhm B."/>
            <person name="Cannon C."/>
            <person name="Castanera R."/>
            <person name="Culley D."/>
            <person name="Daum C."/>
            <person name="Ezra D."/>
            <person name="Gonzalez J."/>
            <person name="Henrissat B."/>
            <person name="Kuo A."/>
            <person name="Liang C."/>
            <person name="Lipzen A."/>
            <person name="Lutzoni F."/>
            <person name="Magnuson J."/>
            <person name="Mondo S."/>
            <person name="Nolan M."/>
            <person name="Ohm R."/>
            <person name="Pangilinan J."/>
            <person name="Park H.-J."/>
            <person name="Ramirez L."/>
            <person name="Alfaro M."/>
            <person name="Sun H."/>
            <person name="Tritt A."/>
            <person name="Yoshinaga Y."/>
            <person name="Zwiers L.-H."/>
            <person name="Turgeon B."/>
            <person name="Goodwin S."/>
            <person name="Spatafora J."/>
            <person name="Crous P."/>
            <person name="Grigoriev I."/>
        </authorList>
    </citation>
    <scope>NUCLEOTIDE SEQUENCE</scope>
    <source>
        <strain evidence="9">Tuck. ex Michener</strain>
    </source>
</reference>
<dbReference type="EMBL" id="ML991771">
    <property type="protein sequence ID" value="KAF2240145.1"/>
    <property type="molecule type" value="Genomic_DNA"/>
</dbReference>
<evidence type="ECO:0000256" key="8">
    <source>
        <dbReference type="RuleBase" id="RU367062"/>
    </source>
</evidence>
<keyword evidence="7 8" id="KW-0472">Membrane</keyword>
<dbReference type="OrthoDB" id="107372at2759"/>
<keyword evidence="5 8" id="KW-0809">Transit peptide</keyword>
<evidence type="ECO:0000313" key="9">
    <source>
        <dbReference type="EMBL" id="KAF2240145.1"/>
    </source>
</evidence>
<dbReference type="PANTHER" id="PTHR28087:SF1">
    <property type="entry name" value="ATPASE SYNTHESIS PROTEIN 25, MITOCHONDRIAL"/>
    <property type="match status" value="1"/>
</dbReference>
<evidence type="ECO:0000256" key="4">
    <source>
        <dbReference type="ARBA" id="ARBA00022792"/>
    </source>
</evidence>
<evidence type="ECO:0000256" key="3">
    <source>
        <dbReference type="ARBA" id="ARBA00010787"/>
    </source>
</evidence>
<dbReference type="AlphaFoldDB" id="A0A6A6HPV3"/>
<keyword evidence="6 8" id="KW-0496">Mitochondrion</keyword>
<organism evidence="9 10">
    <name type="scientific">Viridothelium virens</name>
    <name type="common">Speckled blister lichen</name>
    <name type="synonym">Trypethelium virens</name>
    <dbReference type="NCBI Taxonomy" id="1048519"/>
    <lineage>
        <taxon>Eukaryota</taxon>
        <taxon>Fungi</taxon>
        <taxon>Dikarya</taxon>
        <taxon>Ascomycota</taxon>
        <taxon>Pezizomycotina</taxon>
        <taxon>Dothideomycetes</taxon>
        <taxon>Dothideomycetes incertae sedis</taxon>
        <taxon>Trypetheliales</taxon>
        <taxon>Trypetheliaceae</taxon>
        <taxon>Viridothelium</taxon>
    </lineage>
</organism>
<evidence type="ECO:0000256" key="2">
    <source>
        <dbReference type="ARBA" id="ARBA00004443"/>
    </source>
</evidence>
<keyword evidence="4 8" id="KW-0999">Mitochondrion inner membrane</keyword>
<evidence type="ECO:0000256" key="6">
    <source>
        <dbReference type="ARBA" id="ARBA00023128"/>
    </source>
</evidence>
<evidence type="ECO:0000256" key="7">
    <source>
        <dbReference type="ARBA" id="ARBA00023136"/>
    </source>
</evidence>
<dbReference type="Gene3D" id="3.30.460.10">
    <property type="entry name" value="Beta Polymerase, domain 2"/>
    <property type="match status" value="1"/>
</dbReference>
<dbReference type="Proteomes" id="UP000800092">
    <property type="component" value="Unassembled WGS sequence"/>
</dbReference>
<evidence type="ECO:0000256" key="5">
    <source>
        <dbReference type="ARBA" id="ARBA00022946"/>
    </source>
</evidence>
<sequence length="735" mass="80919">MPPPKPILGTISCNGCRYRMLSIFAASAGIHLPPWTASRLSPLRRGSHPRRTFAAVTRKPSQRALKLSNGIESTHKDQTSSIIRDENSLEVGRNPSSSNNSTFLYTPWYLQEQATPTSSNQDNFLERQLIPDLPEKSPPILQPILEHISTDLGLDDLSLLDLRNLDPPPALGSNLIMIIGTARSEKHLHVSADRHCRWLRSNYKLHPFADGLLGRNEMKLKLRRKARRSKILQNVGASEPSEADDGIRSGWVCVNIGKVEPAASPDLEAEKPKIVGFGSGSDSVRVVVQMFTEEKRGQFDLESLWGGALRRAAKEEENKREVLMLAEAVSEKAEIKHGSQPSGGQFGNSWSYGTMPIGARSAAVPQRPVSGSGQSGMFHSAAAHLSSTKLEEQAGNSLFDQKASSDPSVDLDTDKFVQDAAPNKRDSAEVLQSLLERLQNVPADQAKDVLGRMAWGITGSTQRQSPLIRSFADKFPPFPDTSHWKVVLGLARCVVQLMGTGRSGLMGVLIGMQVAGESISKEIYLDVLKTMVKGKHDDRKLPYVFDVLDMMASEGHEILEERIFMLLLEAVVPPTPGFVTLGSSGDGVGADQASPPDVATLSKENLADQERILAAMDNFLVSFTTDGPYLSLLRTFARSRYWPGFLFLWSLLPRRMLPRSREMYTLLYGTIAEAGEKDLIRKVLCDAVSDMEAEEPRIELDAKMAKLIMGCIRVMVSDNDTAASKIMAMHIWKIA</sequence>
<comment type="subcellular location">
    <subcellularLocation>
        <location evidence="2 8">Mitochondrion inner membrane</location>
        <topology evidence="2 8">Peripheral membrane protein</topology>
        <orientation evidence="2 8">Matrix side</orientation>
    </subcellularLocation>
</comment>
<dbReference type="GO" id="GO:0140053">
    <property type="term" value="P:mitochondrial gene expression"/>
    <property type="evidence" value="ECO:0007669"/>
    <property type="project" value="UniProtKB-UniRule"/>
</dbReference>
<comment type="function">
    <text evidence="8">Mitochondrial mRNA stabilization factor.</text>
</comment>
<comment type="similarity">
    <text evidence="3 8">Belongs to the ATP25 family.</text>
</comment>
<dbReference type="GO" id="GO:0048255">
    <property type="term" value="P:mRNA stabilization"/>
    <property type="evidence" value="ECO:0007669"/>
    <property type="project" value="TreeGrafter"/>
</dbReference>
<gene>
    <name evidence="9" type="ORF">EV356DRAFT_511429</name>
</gene>
<dbReference type="FunFam" id="3.30.460.10:FF:000044">
    <property type="entry name" value="ATPase synthesis protein 25, mitochondrial"/>
    <property type="match status" value="1"/>
</dbReference>
<dbReference type="GO" id="GO:0005743">
    <property type="term" value="C:mitochondrial inner membrane"/>
    <property type="evidence" value="ECO:0007669"/>
    <property type="project" value="UniProtKB-SubCell"/>
</dbReference>
<comment type="function">
    <text evidence="1">Probable mitochondrial mRNA stabilization factor.</text>
</comment>
<protein>
    <recommendedName>
        <fullName evidence="8">ATPase synthesis protein 25</fullName>
    </recommendedName>
</protein>
<name>A0A6A6HPV3_VIRVR</name>
<dbReference type="InterPro" id="IPR040152">
    <property type="entry name" value="Atp25"/>
</dbReference>
<proteinExistence type="inferred from homology"/>
<accession>A0A6A6HPV3</accession>
<evidence type="ECO:0000256" key="1">
    <source>
        <dbReference type="ARBA" id="ARBA00003470"/>
    </source>
</evidence>
<dbReference type="InterPro" id="IPR043519">
    <property type="entry name" value="NT_sf"/>
</dbReference>
<dbReference type="PANTHER" id="PTHR28087">
    <property type="entry name" value="ATPASE SYNTHESIS PROTEIN 25, MITOCHONDRIAL"/>
    <property type="match status" value="1"/>
</dbReference>
<evidence type="ECO:0000313" key="10">
    <source>
        <dbReference type="Proteomes" id="UP000800092"/>
    </source>
</evidence>